<keyword evidence="1" id="KW-0175">Coiled coil</keyword>
<dbReference type="SUPFAM" id="SSF49562">
    <property type="entry name" value="C2 domain (Calcium/lipid-binding domain, CaLB)"/>
    <property type="match status" value="1"/>
</dbReference>
<dbReference type="KEGG" id="pavi:110764331"/>
<dbReference type="AlphaFoldDB" id="A0A6P5T6Y4"/>
<gene>
    <name evidence="5" type="primary">LOC110764331</name>
</gene>
<dbReference type="InterPro" id="IPR000008">
    <property type="entry name" value="C2_dom"/>
</dbReference>
<dbReference type="InterPro" id="IPR044750">
    <property type="entry name" value="C2_SRC2/BAP"/>
</dbReference>
<feature type="domain" description="C2" evidence="3">
    <location>
        <begin position="1"/>
        <end position="151"/>
    </location>
</feature>
<evidence type="ECO:0000256" key="1">
    <source>
        <dbReference type="SAM" id="Coils"/>
    </source>
</evidence>
<dbReference type="PANTHER" id="PTHR32246">
    <property type="entry name" value="INGRESSION PROTEIN FIC1"/>
    <property type="match status" value="1"/>
</dbReference>
<feature type="region of interest" description="Disordered" evidence="2">
    <location>
        <begin position="209"/>
        <end position="284"/>
    </location>
</feature>
<evidence type="ECO:0000259" key="3">
    <source>
        <dbReference type="PROSITE" id="PS50004"/>
    </source>
</evidence>
<feature type="compositionally biased region" description="Low complexity" evidence="2">
    <location>
        <begin position="270"/>
        <end position="284"/>
    </location>
</feature>
<name>A0A6P5T6Y4_PRUAV</name>
<dbReference type="Gene3D" id="2.60.40.150">
    <property type="entry name" value="C2 domain"/>
    <property type="match status" value="1"/>
</dbReference>
<dbReference type="GeneID" id="110764331"/>
<dbReference type="GO" id="GO:0006952">
    <property type="term" value="P:defense response"/>
    <property type="evidence" value="ECO:0007669"/>
    <property type="project" value="InterPro"/>
</dbReference>
<protein>
    <submittedName>
        <fullName evidence="5">Actin cytoskeleton-regulatory complex protein pan1-like</fullName>
    </submittedName>
</protein>
<proteinExistence type="predicted"/>
<evidence type="ECO:0000256" key="2">
    <source>
        <dbReference type="SAM" id="MobiDB-lite"/>
    </source>
</evidence>
<sequence length="376" mass="42485">MEHGSMEYSSRQRYWVLEIKLVSCKDLKAFNFFQKLSIYAIVSLKVISDDAEKKVKEAEEQMNEEVVEQQIKKTPTDGEGDGNPEWNHQMRFEFDHKDDHRQLKDGRLLIHFDLRHQGLGILGIGDRSIGEVRVPLNDLMIPYIPPSSANNSGLGLGGVQQQQARYVNYQVRTSDEKPNGMLTFSYKLKLLIKGAGTDDQPRIQYPTITLEEDDDDDIMHKFNNTSTQVDDNNSDITSSGSQQQQQQQQQQEYYYTSNISSAAPAPAPAPAHNNNYSQSQSQLQADHQQICSSCLPQYHHPYDPPVAVAGHRTYYPPPPPPPMADHGASYPYHPPPPGYGMVHPPWPPHPYHDYGPWSPPAGIGRPHGHGHEHGFF</sequence>
<evidence type="ECO:0000313" key="5">
    <source>
        <dbReference type="RefSeq" id="XP_021822968.1"/>
    </source>
</evidence>
<reference evidence="5" key="1">
    <citation type="submission" date="2025-08" db="UniProtKB">
        <authorList>
            <consortium name="RefSeq"/>
        </authorList>
    </citation>
    <scope>IDENTIFICATION</scope>
</reference>
<dbReference type="RefSeq" id="XP_021822968.1">
    <property type="nucleotide sequence ID" value="XM_021967276.1"/>
</dbReference>
<dbReference type="PROSITE" id="PS50004">
    <property type="entry name" value="C2"/>
    <property type="match status" value="1"/>
</dbReference>
<dbReference type="SMART" id="SM00239">
    <property type="entry name" value="C2"/>
    <property type="match status" value="1"/>
</dbReference>
<organism evidence="4 5">
    <name type="scientific">Prunus avium</name>
    <name type="common">Cherry</name>
    <name type="synonym">Cerasus avium</name>
    <dbReference type="NCBI Taxonomy" id="42229"/>
    <lineage>
        <taxon>Eukaryota</taxon>
        <taxon>Viridiplantae</taxon>
        <taxon>Streptophyta</taxon>
        <taxon>Embryophyta</taxon>
        <taxon>Tracheophyta</taxon>
        <taxon>Spermatophyta</taxon>
        <taxon>Magnoliopsida</taxon>
        <taxon>eudicotyledons</taxon>
        <taxon>Gunneridae</taxon>
        <taxon>Pentapetalae</taxon>
        <taxon>rosids</taxon>
        <taxon>fabids</taxon>
        <taxon>Rosales</taxon>
        <taxon>Rosaceae</taxon>
        <taxon>Amygdaloideae</taxon>
        <taxon>Amygdaleae</taxon>
        <taxon>Prunus</taxon>
    </lineage>
</organism>
<dbReference type="Proteomes" id="UP000515124">
    <property type="component" value="Unplaced"/>
</dbReference>
<dbReference type="Pfam" id="PF00168">
    <property type="entry name" value="C2"/>
    <property type="match status" value="1"/>
</dbReference>
<feature type="coiled-coil region" evidence="1">
    <location>
        <begin position="41"/>
        <end position="68"/>
    </location>
</feature>
<dbReference type="PANTHER" id="PTHR32246:SF169">
    <property type="entry name" value="PROTEIN SRC2-LIKE"/>
    <property type="match status" value="1"/>
</dbReference>
<keyword evidence="4" id="KW-1185">Reference proteome</keyword>
<feature type="compositionally biased region" description="Polar residues" evidence="2">
    <location>
        <begin position="252"/>
        <end position="261"/>
    </location>
</feature>
<dbReference type="InterPro" id="IPR035892">
    <property type="entry name" value="C2_domain_sf"/>
</dbReference>
<feature type="compositionally biased region" description="Low complexity" evidence="2">
    <location>
        <begin position="242"/>
        <end position="251"/>
    </location>
</feature>
<dbReference type="Gramene" id="Pav_sc0001080.1_g120.1.mk:mrna">
    <property type="protein sequence ID" value="Pav_sc0001080.1_g120.1.mk:mrna"/>
    <property type="gene ID" value="Pav_sc0001080.1_g120.1.mk"/>
</dbReference>
<feature type="compositionally biased region" description="Polar residues" evidence="2">
    <location>
        <begin position="222"/>
        <end position="241"/>
    </location>
</feature>
<evidence type="ECO:0000313" key="4">
    <source>
        <dbReference type="Proteomes" id="UP000515124"/>
    </source>
</evidence>
<accession>A0A6P5T6Y4</accession>
<dbReference type="CDD" id="cd04051">
    <property type="entry name" value="C2_SRC2_like"/>
    <property type="match status" value="1"/>
</dbReference>